<dbReference type="EMBL" id="CP000089">
    <property type="protein sequence ID" value="AAZ47482.1"/>
    <property type="molecule type" value="Genomic_DNA"/>
</dbReference>
<dbReference type="eggNOG" id="COG2206">
    <property type="taxonomic scope" value="Bacteria"/>
</dbReference>
<dbReference type="AlphaFoldDB" id="Q47CE9"/>
<evidence type="ECO:0000259" key="1">
    <source>
        <dbReference type="PROSITE" id="PS51832"/>
    </source>
</evidence>
<dbReference type="SUPFAM" id="SSF109604">
    <property type="entry name" value="HD-domain/PDEase-like"/>
    <property type="match status" value="2"/>
</dbReference>
<dbReference type="InterPro" id="IPR037522">
    <property type="entry name" value="HD_GYP_dom"/>
</dbReference>
<sequence length="456" mass="49530">MPNNSPSRFTLPALAGLKLSELISALSHALDITEGQPEGHCVRCCWIGMHVGRQLGLDDGELWNLYYTLLLKDLGCSSNAARICELYLTDDLSFKRDFKTVGDSLPKVLQFVLSHTGLKAGLAERFRSVLTIMRDGEQIATELIATRCQRGAEIARLLRFPESVSVGIYSLDEHFNGEGKPARLAGEAIPLYSRISLLAQVIDVFHTAGGPQAALDEIRLRAGRWFDPALVDVVEAVADETFWATLAAPDVMAAVLALEPASHVVALDDDYLDDIAAAFGQVVDSKSPYTSGHSARVALYTDLIAEALGLSPERRRWLKRGALLHDVGKLGVSNSVLDKPGKLDAEEWAAVQAHAAYTEAILSRIDAFSELARVSAAHHERLDGKGYPRGVSADDICLETRIITTADIFDAITAERPYRGAVPIPKTLEMMTENVGTAIDAQCFDALKQALARLPS</sequence>
<dbReference type="CDD" id="cd00077">
    <property type="entry name" value="HDc"/>
    <property type="match status" value="1"/>
</dbReference>
<protein>
    <submittedName>
        <fullName evidence="2">Metal-dependent phosphohydrolase, HD subdomain</fullName>
    </submittedName>
</protein>
<reference evidence="2" key="1">
    <citation type="submission" date="2005-08" db="EMBL/GenBank/DDBJ databases">
        <title>Complete sequence of Dechloromonas aromatica RCB.</title>
        <authorList>
            <person name="Salinero K.K."/>
            <person name="Copeland A."/>
            <person name="Lucas S."/>
            <person name="Lapidus A."/>
            <person name="Barry K."/>
            <person name="Detter J.C."/>
            <person name="Glavina T."/>
            <person name="Hammon N."/>
            <person name="Israni S."/>
            <person name="Pitluck S."/>
            <person name="Di Bartolo G."/>
            <person name="Trong S."/>
            <person name="Schmutz J."/>
            <person name="Larimer F."/>
            <person name="Land M."/>
            <person name="Ivanova N."/>
            <person name="Richardson P."/>
        </authorList>
    </citation>
    <scope>NUCLEOTIDE SEQUENCE</scope>
    <source>
        <strain evidence="2">RCB</strain>
    </source>
</reference>
<dbReference type="KEGG" id="dar:Daro_2752"/>
<dbReference type="InterPro" id="IPR003607">
    <property type="entry name" value="HD/PDEase_dom"/>
</dbReference>
<organism evidence="2">
    <name type="scientific">Dechloromonas aromatica (strain RCB)</name>
    <dbReference type="NCBI Taxonomy" id="159087"/>
    <lineage>
        <taxon>Bacteria</taxon>
        <taxon>Pseudomonadati</taxon>
        <taxon>Pseudomonadota</taxon>
        <taxon>Betaproteobacteria</taxon>
        <taxon>Rhodocyclales</taxon>
        <taxon>Azonexaceae</taxon>
        <taxon>Dechloromonas</taxon>
    </lineage>
</organism>
<accession>Q47CE9</accession>
<gene>
    <name evidence="2" type="ordered locus">Daro_2752</name>
</gene>
<dbReference type="OrthoDB" id="9780948at2"/>
<dbReference type="HOGENOM" id="CLU_040286_1_0_4"/>
<dbReference type="PANTHER" id="PTHR45228:SF5">
    <property type="entry name" value="CYCLIC DI-GMP PHOSPHODIESTERASE VC_1348-RELATED"/>
    <property type="match status" value="1"/>
</dbReference>
<dbReference type="STRING" id="159087.Daro_2752"/>
<dbReference type="Pfam" id="PF13487">
    <property type="entry name" value="HD_5"/>
    <property type="match status" value="2"/>
</dbReference>
<dbReference type="InterPro" id="IPR052020">
    <property type="entry name" value="Cyclic_di-GMP/3'3'-cGAMP_PDE"/>
</dbReference>
<dbReference type="Gene3D" id="1.10.3210.10">
    <property type="entry name" value="Hypothetical protein af1432"/>
    <property type="match status" value="2"/>
</dbReference>
<feature type="domain" description="HD-GYP" evidence="1">
    <location>
        <begin position="268"/>
        <end position="456"/>
    </location>
</feature>
<evidence type="ECO:0000313" key="2">
    <source>
        <dbReference type="EMBL" id="AAZ47482.1"/>
    </source>
</evidence>
<keyword evidence="2" id="KW-0378">Hydrolase</keyword>
<dbReference type="GO" id="GO:0008081">
    <property type="term" value="F:phosphoric diester hydrolase activity"/>
    <property type="evidence" value="ECO:0007669"/>
    <property type="project" value="UniProtKB-ARBA"/>
</dbReference>
<dbReference type="PROSITE" id="PS51832">
    <property type="entry name" value="HD_GYP"/>
    <property type="match status" value="1"/>
</dbReference>
<dbReference type="PANTHER" id="PTHR45228">
    <property type="entry name" value="CYCLIC DI-GMP PHOSPHODIESTERASE TM_0186-RELATED"/>
    <property type="match status" value="1"/>
</dbReference>
<dbReference type="SMART" id="SM00471">
    <property type="entry name" value="HDc"/>
    <property type="match status" value="1"/>
</dbReference>
<name>Q47CE9_DECAR</name>
<proteinExistence type="predicted"/>